<dbReference type="GO" id="GO:0003677">
    <property type="term" value="F:DNA binding"/>
    <property type="evidence" value="ECO:0007669"/>
    <property type="project" value="InterPro"/>
</dbReference>
<dbReference type="GO" id="GO:0003746">
    <property type="term" value="F:translation elongation factor activity"/>
    <property type="evidence" value="ECO:0007669"/>
    <property type="project" value="UniProtKB-KW"/>
</dbReference>
<dbReference type="Proteomes" id="UP000199636">
    <property type="component" value="Unassembled WGS sequence"/>
</dbReference>
<dbReference type="InterPro" id="IPR023459">
    <property type="entry name" value="Tscrpt_elong_fac_GreA/B_fam"/>
</dbReference>
<dbReference type="SUPFAM" id="SSF54534">
    <property type="entry name" value="FKBP-like"/>
    <property type="match status" value="1"/>
</dbReference>
<dbReference type="EMBL" id="FNDS01000004">
    <property type="protein sequence ID" value="SDH95377.1"/>
    <property type="molecule type" value="Genomic_DNA"/>
</dbReference>
<evidence type="ECO:0000256" key="1">
    <source>
        <dbReference type="SAM" id="Coils"/>
    </source>
</evidence>
<reference evidence="4" key="1">
    <citation type="submission" date="2016-10" db="EMBL/GenBank/DDBJ databases">
        <authorList>
            <person name="Varghese N."/>
            <person name="Submissions S."/>
        </authorList>
    </citation>
    <scope>NUCLEOTIDE SEQUENCE [LARGE SCALE GENOMIC DNA]</scope>
    <source>
        <strain evidence="4">CCM 7469</strain>
    </source>
</reference>
<dbReference type="Pfam" id="PF01272">
    <property type="entry name" value="GreA_GreB"/>
    <property type="match status" value="1"/>
</dbReference>
<proteinExistence type="predicted"/>
<dbReference type="PIRSF" id="PIRSF006092">
    <property type="entry name" value="GreA_GreB"/>
    <property type="match status" value="1"/>
</dbReference>
<feature type="coiled-coil region" evidence="1">
    <location>
        <begin position="4"/>
        <end position="31"/>
    </location>
</feature>
<keyword evidence="3" id="KW-0648">Protein biosynthesis</keyword>
<name>A0A1G8GM43_9PSED</name>
<keyword evidence="3" id="KW-0251">Elongation factor</keyword>
<protein>
    <submittedName>
        <fullName evidence="3">Transcription elongation factor, GreA/GreB, C-term</fullName>
    </submittedName>
</protein>
<accession>A0A1G8GM43</accession>
<dbReference type="GO" id="GO:0032784">
    <property type="term" value="P:regulation of DNA-templated transcription elongation"/>
    <property type="evidence" value="ECO:0007669"/>
    <property type="project" value="InterPro"/>
</dbReference>
<dbReference type="AlphaFoldDB" id="A0A1G8GM43"/>
<gene>
    <name evidence="3" type="ORF">SAMN05216272_104356</name>
</gene>
<dbReference type="OrthoDB" id="5293337at2"/>
<evidence type="ECO:0000259" key="2">
    <source>
        <dbReference type="Pfam" id="PF01272"/>
    </source>
</evidence>
<dbReference type="Gene3D" id="3.10.50.30">
    <property type="entry name" value="Transcription elongation factor, GreA/GreB, C-terminal domain"/>
    <property type="match status" value="1"/>
</dbReference>
<sequence length="160" mass="17541">MNKRHAYQRILAKLEEDLEVALRAARTAHEAATHEESIAENKYDTLGLEASYLAAGQARRVEEIRQSLALFQNLVLRNFDAEQGIQTSALVELADADGRSKWLFLGPDAAGLKIELDGQEVLVITPRSPLGGALLNRQAGDELEVGSGSARQTYEITQIL</sequence>
<dbReference type="GO" id="GO:0070063">
    <property type="term" value="F:RNA polymerase binding"/>
    <property type="evidence" value="ECO:0007669"/>
    <property type="project" value="InterPro"/>
</dbReference>
<organism evidence="3 4">
    <name type="scientific">Pseudomonas panipatensis</name>
    <dbReference type="NCBI Taxonomy" id="428992"/>
    <lineage>
        <taxon>Bacteria</taxon>
        <taxon>Pseudomonadati</taxon>
        <taxon>Pseudomonadota</taxon>
        <taxon>Gammaproteobacteria</taxon>
        <taxon>Pseudomonadales</taxon>
        <taxon>Pseudomonadaceae</taxon>
        <taxon>Pseudomonas</taxon>
    </lineage>
</organism>
<feature type="domain" description="Transcription elongation factor GreA/GreB C-terminal" evidence="2">
    <location>
        <begin position="119"/>
        <end position="159"/>
    </location>
</feature>
<evidence type="ECO:0000313" key="3">
    <source>
        <dbReference type="EMBL" id="SDH95377.1"/>
    </source>
</evidence>
<evidence type="ECO:0000313" key="4">
    <source>
        <dbReference type="Proteomes" id="UP000199636"/>
    </source>
</evidence>
<keyword evidence="1" id="KW-0175">Coiled coil</keyword>
<keyword evidence="4" id="KW-1185">Reference proteome</keyword>
<dbReference type="STRING" id="428992.SAMN05216272_104356"/>
<dbReference type="InterPro" id="IPR001437">
    <property type="entry name" value="Tscrpt_elong_fac_GreA/B_C"/>
</dbReference>
<dbReference type="InterPro" id="IPR036953">
    <property type="entry name" value="GreA/GreB_C_sf"/>
</dbReference>
<dbReference type="RefSeq" id="WP_090262766.1">
    <property type="nucleotide sequence ID" value="NZ_FNDS01000004.1"/>
</dbReference>